<protein>
    <submittedName>
        <fullName evidence="1">Uncharacterized protein</fullName>
    </submittedName>
</protein>
<dbReference type="Proteomes" id="UP000076167">
    <property type="component" value="Unassembled WGS sequence"/>
</dbReference>
<accession>A0ABR5Y7H3</accession>
<keyword evidence="2" id="KW-1185">Reference proteome</keyword>
<evidence type="ECO:0000313" key="1">
    <source>
        <dbReference type="EMBL" id="KZD06584.1"/>
    </source>
</evidence>
<dbReference type="EMBL" id="LPXL01000004">
    <property type="protein sequence ID" value="KZD06584.1"/>
    <property type="molecule type" value="Genomic_DNA"/>
</dbReference>
<name>A0ABR5Y7H3_9PROT</name>
<proteinExistence type="predicted"/>
<gene>
    <name evidence="1" type="ORF">AUP40_09865</name>
</gene>
<organism evidence="1 2">
    <name type="scientific">Thalassospira xiamenensis</name>
    <dbReference type="NCBI Taxonomy" id="220697"/>
    <lineage>
        <taxon>Bacteria</taxon>
        <taxon>Pseudomonadati</taxon>
        <taxon>Pseudomonadota</taxon>
        <taxon>Alphaproteobacteria</taxon>
        <taxon>Rhodospirillales</taxon>
        <taxon>Thalassospiraceae</taxon>
        <taxon>Thalassospira</taxon>
    </lineage>
</organism>
<evidence type="ECO:0000313" key="2">
    <source>
        <dbReference type="Proteomes" id="UP000076167"/>
    </source>
</evidence>
<reference evidence="1 2" key="1">
    <citation type="submission" date="2015-12" db="EMBL/GenBank/DDBJ databases">
        <title>Genome sequence of Thalassospira xiamenensis MCCC 1A03005.</title>
        <authorList>
            <person name="Lu L."/>
            <person name="Lai Q."/>
            <person name="Shao Z."/>
            <person name="Qian P."/>
        </authorList>
    </citation>
    <scope>NUCLEOTIDE SEQUENCE [LARGE SCALE GENOMIC DNA]</scope>
    <source>
        <strain evidence="1 2">MCCC 1A03005</strain>
    </source>
</reference>
<sequence>MTVRYDEHRAWVKNQKKPNGYAMTSEDLSARRVFANSQKRLKSEIIREVNFEGVIERARSMVILPDARILVEGSSVKDGAPLAAVWSPAADKLETVGLYRSAIEENASSDHHSSSLFPWRGAFGWLDYDRLHVMSADFSRCLQTYPIRNMDFLAEMEISRQDSFGRKPNPLSAMAVSDDLLLVTLSDNFRVRVGRFFAFLRRTGDSFEWTGLPVELNSPEVMAAWRDRAMGSSWLFIMDAFLWGRKLRAVTNGGQATHFNSGPTFETKLVIDYDIVGAVAEERGFWQRFKKPRAPELHLKAVSQLPLGDLTFSRDMSYSVLKLAGLNKILIYPPDLSAPLGMLPLTPGMSLGQRKHDRVALAFDEETMLVGDKTGFNLCRILFD</sequence>
<comment type="caution">
    <text evidence="1">The sequence shown here is derived from an EMBL/GenBank/DDBJ whole genome shotgun (WGS) entry which is preliminary data.</text>
</comment>